<gene>
    <name evidence="2" type="ORF">Tco_0750530</name>
</gene>
<dbReference type="PANTHER" id="PTHR47481">
    <property type="match status" value="1"/>
</dbReference>
<reference evidence="2" key="2">
    <citation type="submission" date="2022-01" db="EMBL/GenBank/DDBJ databases">
        <authorList>
            <person name="Yamashiro T."/>
            <person name="Shiraishi A."/>
            <person name="Satake H."/>
            <person name="Nakayama K."/>
        </authorList>
    </citation>
    <scope>NUCLEOTIDE SEQUENCE</scope>
</reference>
<evidence type="ECO:0008006" key="4">
    <source>
        <dbReference type="Google" id="ProtNLM"/>
    </source>
</evidence>
<feature type="region of interest" description="Disordered" evidence="1">
    <location>
        <begin position="379"/>
        <end position="403"/>
    </location>
</feature>
<dbReference type="Pfam" id="PF14223">
    <property type="entry name" value="Retrotran_gag_2"/>
    <property type="match status" value="1"/>
</dbReference>
<comment type="caution">
    <text evidence="2">The sequence shown here is derived from an EMBL/GenBank/DDBJ whole genome shotgun (WGS) entry which is preliminary data.</text>
</comment>
<evidence type="ECO:0000313" key="3">
    <source>
        <dbReference type="Proteomes" id="UP001151760"/>
    </source>
</evidence>
<evidence type="ECO:0000313" key="2">
    <source>
        <dbReference type="EMBL" id="GJS83989.1"/>
    </source>
</evidence>
<proteinExistence type="predicted"/>
<dbReference type="PANTHER" id="PTHR47481:SF22">
    <property type="entry name" value="RETROTRANSPOSON GAG DOMAIN-CONTAINING PROTEIN"/>
    <property type="match status" value="1"/>
</dbReference>
<evidence type="ECO:0000256" key="1">
    <source>
        <dbReference type="SAM" id="MobiDB-lite"/>
    </source>
</evidence>
<organism evidence="2 3">
    <name type="scientific">Tanacetum coccineum</name>
    <dbReference type="NCBI Taxonomy" id="301880"/>
    <lineage>
        <taxon>Eukaryota</taxon>
        <taxon>Viridiplantae</taxon>
        <taxon>Streptophyta</taxon>
        <taxon>Embryophyta</taxon>
        <taxon>Tracheophyta</taxon>
        <taxon>Spermatophyta</taxon>
        <taxon>Magnoliopsida</taxon>
        <taxon>eudicotyledons</taxon>
        <taxon>Gunneridae</taxon>
        <taxon>Pentapetalae</taxon>
        <taxon>asterids</taxon>
        <taxon>campanulids</taxon>
        <taxon>Asterales</taxon>
        <taxon>Asteraceae</taxon>
        <taxon>Asteroideae</taxon>
        <taxon>Anthemideae</taxon>
        <taxon>Anthemidinae</taxon>
        <taxon>Tanacetum</taxon>
    </lineage>
</organism>
<accession>A0ABQ4Z1I9</accession>
<sequence>MNGDYVVENVGMCAWGRFIWRRYWLCSEEGLSDEDDKDDNQRIDWGLPNANHTQTLDLADIYERFVYEDNLIHRSFFDYLHYDLPEDFVSIIFGIILELQHDDLPLAINSGVVSPLATRKLKHLELVEAPGGVANSGAFPFLSFDVPVMLMAVESPSRVYTKTGLLYMVAAAQDMNNTTTRSILQQEKLTGPNFTNWYRNLRIVLRYEGKLTHLEHPLIPLPLPITPQAVRDSYESLYDAQNEMACLMLGSMSLDLQMALENYKAYDMIQKLKTMFEEQAKHELFKTFKALYACKQEDGQSVSFYLLKMKSYLDTLECVGYVIPNELGVSIILNSLNKDYDQFVHNYNLYSMGKMIAELHAMLKLHEIDIPKKAENPTVQAIREGKIQKDKKKPQGAKDKDKGKIKLAYAPKSKISPPPKRDNLTKDSVCRHCKEVGHWRMNYPSYHAELKKRKNDSGTSTSGIFTIELYVFPNKSWVYDTGCGTHVCNTSRGLRGSKKLKDGALSLYVENGMRAAVETIGRFDLVLPLVQ</sequence>
<reference evidence="2" key="1">
    <citation type="journal article" date="2022" name="Int. J. Mol. Sci.">
        <title>Draft Genome of Tanacetum Coccineum: Genomic Comparison of Closely Related Tanacetum-Family Plants.</title>
        <authorList>
            <person name="Yamashiro T."/>
            <person name="Shiraishi A."/>
            <person name="Nakayama K."/>
            <person name="Satake H."/>
        </authorList>
    </citation>
    <scope>NUCLEOTIDE SEQUENCE</scope>
</reference>
<name>A0ABQ4Z1I9_9ASTR</name>
<keyword evidence="3" id="KW-1185">Reference proteome</keyword>
<dbReference type="EMBL" id="BQNB010010941">
    <property type="protein sequence ID" value="GJS83989.1"/>
    <property type="molecule type" value="Genomic_DNA"/>
</dbReference>
<dbReference type="Proteomes" id="UP001151760">
    <property type="component" value="Unassembled WGS sequence"/>
</dbReference>
<protein>
    <recommendedName>
        <fullName evidence="4">Zinc finger, CCHC-type</fullName>
    </recommendedName>
</protein>